<protein>
    <submittedName>
        <fullName evidence="1">BssS family protein</fullName>
    </submittedName>
</protein>
<dbReference type="AlphaFoldDB" id="A0AB39VNP0"/>
<gene>
    <name evidence="1" type="ORF">AB3G37_16515</name>
</gene>
<proteinExistence type="predicted"/>
<dbReference type="Pfam" id="PF13991">
    <property type="entry name" value="BssS"/>
    <property type="match status" value="1"/>
</dbReference>
<dbReference type="RefSeq" id="WP_369788510.1">
    <property type="nucleotide sequence ID" value="NZ_CP165628.1"/>
</dbReference>
<sequence length="83" mass="9329">MSEKQDVSVFPVTGWRVGPLLGHDVILMQFHFITSTLHPLDESQDGILYGITPDMARALIIQLEGSIESFRTSQIYSPDETNH</sequence>
<organism evidence="1">
    <name type="scientific">Rouxiella sp. WC2420</name>
    <dbReference type="NCBI Taxonomy" id="3234145"/>
    <lineage>
        <taxon>Bacteria</taxon>
        <taxon>Pseudomonadati</taxon>
        <taxon>Pseudomonadota</taxon>
        <taxon>Gammaproteobacteria</taxon>
        <taxon>Enterobacterales</taxon>
        <taxon>Yersiniaceae</taxon>
        <taxon>Rouxiella</taxon>
    </lineage>
</organism>
<name>A0AB39VNP0_9GAMM</name>
<accession>A0AB39VNP0</accession>
<dbReference type="EMBL" id="CP165628">
    <property type="protein sequence ID" value="XDU71153.1"/>
    <property type="molecule type" value="Genomic_DNA"/>
</dbReference>
<evidence type="ECO:0000313" key="1">
    <source>
        <dbReference type="EMBL" id="XDU71153.1"/>
    </source>
</evidence>
<dbReference type="InterPro" id="IPR025730">
    <property type="entry name" value="Biofilm_BssS"/>
</dbReference>
<reference evidence="1" key="1">
    <citation type="submission" date="2024-07" db="EMBL/GenBank/DDBJ databases">
        <authorList>
            <person name="Biller S.J."/>
        </authorList>
    </citation>
    <scope>NUCLEOTIDE SEQUENCE</scope>
    <source>
        <strain evidence="1">WC2420</strain>
    </source>
</reference>